<gene>
    <name evidence="1" type="ORF">EJF14_60073</name>
</gene>
<accession>A0ACD0WQD1</accession>
<sequence>MCMEMGKCGHVIERTKIFYRERISFHFLISYFLLSAMSRFFASRSVAAISRLAAPQLARRAPILLNTRTFASSLRVANASKELLEVVKSEHKLATSVENELAPDHAEYLTRSGFKVSEVENESNVQLSKTLESGEVLQVFFDIDEVTDVSFGAPEAAEEEEAGEKFEDELYQYESTFANVKVFVSNPAKNDGLFFNLMLQSSEEEFFVDYFNYKPDASAFIKQVEQDGTFLGKFEYQGPRFSNLDESLQAAVEKYLSDKGVDAELADFIFGFSEVKEENSYRSLLSNVSQYLEHN</sequence>
<dbReference type="Proteomes" id="UP000326582">
    <property type="component" value="Chromosome 6"/>
</dbReference>
<name>A0ACD0WQD1_CLALS</name>
<keyword evidence="2" id="KW-1185">Reference proteome</keyword>
<proteinExistence type="predicted"/>
<reference evidence="2" key="1">
    <citation type="journal article" date="2019" name="MBio">
        <title>Comparative genomics for the elucidation of multidrug resistance (MDR) in Candida lusitaniae.</title>
        <authorList>
            <person name="Kannan A."/>
            <person name="Asner S.A."/>
            <person name="Trachsel E."/>
            <person name="Kelly S."/>
            <person name="Parker J."/>
            <person name="Sanglard D."/>
        </authorList>
    </citation>
    <scope>NUCLEOTIDE SEQUENCE [LARGE SCALE GENOMIC DNA]</scope>
    <source>
        <strain evidence="2">P1</strain>
    </source>
</reference>
<dbReference type="EMBL" id="CP038489">
    <property type="protein sequence ID" value="QFZ29563.1"/>
    <property type="molecule type" value="Genomic_DNA"/>
</dbReference>
<evidence type="ECO:0000313" key="2">
    <source>
        <dbReference type="Proteomes" id="UP000326582"/>
    </source>
</evidence>
<protein>
    <submittedName>
        <fullName evidence="1">Mitochondrial acidic protein</fullName>
    </submittedName>
</protein>
<evidence type="ECO:0000313" key="1">
    <source>
        <dbReference type="EMBL" id="QFZ29563.1"/>
    </source>
</evidence>
<organism evidence="1 2">
    <name type="scientific">Clavispora lusitaniae</name>
    <name type="common">Candida lusitaniae</name>
    <dbReference type="NCBI Taxonomy" id="36911"/>
    <lineage>
        <taxon>Eukaryota</taxon>
        <taxon>Fungi</taxon>
        <taxon>Dikarya</taxon>
        <taxon>Ascomycota</taxon>
        <taxon>Saccharomycotina</taxon>
        <taxon>Pichiomycetes</taxon>
        <taxon>Metschnikowiaceae</taxon>
        <taxon>Clavispora</taxon>
    </lineage>
</organism>